<accession>A0A6M3IDQ4</accession>
<evidence type="ECO:0000313" key="1">
    <source>
        <dbReference type="EMBL" id="QJA55570.1"/>
    </source>
</evidence>
<dbReference type="EMBL" id="MT141167">
    <property type="protein sequence ID" value="QJA55570.1"/>
    <property type="molecule type" value="Genomic_DNA"/>
</dbReference>
<gene>
    <name evidence="1" type="ORF">MM415B02032_0003</name>
</gene>
<name>A0A6M3IDQ4_9ZZZZ</name>
<proteinExistence type="predicted"/>
<reference evidence="1" key="1">
    <citation type="submission" date="2020-03" db="EMBL/GenBank/DDBJ databases">
        <title>The deep terrestrial virosphere.</title>
        <authorList>
            <person name="Holmfeldt K."/>
            <person name="Nilsson E."/>
            <person name="Simone D."/>
            <person name="Lopez-Fernandez M."/>
            <person name="Wu X."/>
            <person name="de Brujin I."/>
            <person name="Lundin D."/>
            <person name="Andersson A."/>
            <person name="Bertilsson S."/>
            <person name="Dopson M."/>
        </authorList>
    </citation>
    <scope>NUCLEOTIDE SEQUENCE</scope>
    <source>
        <strain evidence="1">MM415B02032</strain>
    </source>
</reference>
<protein>
    <submittedName>
        <fullName evidence="1">Uncharacterized protein</fullName>
    </submittedName>
</protein>
<dbReference type="AlphaFoldDB" id="A0A6M3IDQ4"/>
<sequence>MSPRGHPDYITPVTHVTVEGLAGLEELAARLGSIVPWDMEGNVVLMEDFESELTDWADDSEGVGFSAARSSRHKYSGDWSVKLTVPAAGGSLASLSKFLHYPGLLKYGAFARWCWNEDCQVIGLRIELYSGTKEYYLEVAYDLPNTTLNVLTTGDVYSVVDSAFTLSPEGYTWYPILVTFDLEDEVYDKLYIGNVEYDLSAIPLFVEAGGANQGGLVRLSAARDTGIAFDSYVDDIILAKNVP</sequence>
<organism evidence="1">
    <name type="scientific">viral metagenome</name>
    <dbReference type="NCBI Taxonomy" id="1070528"/>
    <lineage>
        <taxon>unclassified sequences</taxon>
        <taxon>metagenomes</taxon>
        <taxon>organismal metagenomes</taxon>
    </lineage>
</organism>